<sequence>MDVVMQCHLEQKIQKLLIYFILLQIASYVSILDSINLLFSFTSKEYNFSAICNTIRPRIDRVQRAEVNLIDSWYYSMRSGFFCNSHNQLVCILKKNRCHLPYFMILYSTFTGDWADFPKQFS</sequence>
<keyword evidence="1" id="KW-1133">Transmembrane helix</keyword>
<keyword evidence="3" id="KW-1185">Reference proteome</keyword>
<dbReference type="AlphaFoldDB" id="A0A8S1STS7"/>
<evidence type="ECO:0000256" key="1">
    <source>
        <dbReference type="SAM" id="Phobius"/>
    </source>
</evidence>
<dbReference type="Proteomes" id="UP000683925">
    <property type="component" value="Unassembled WGS sequence"/>
</dbReference>
<keyword evidence="1" id="KW-0812">Transmembrane</keyword>
<accession>A0A8S1STS7</accession>
<protein>
    <submittedName>
        <fullName evidence="2">Uncharacterized protein</fullName>
    </submittedName>
</protein>
<keyword evidence="1" id="KW-0472">Membrane</keyword>
<organism evidence="2 3">
    <name type="scientific">Paramecium octaurelia</name>
    <dbReference type="NCBI Taxonomy" id="43137"/>
    <lineage>
        <taxon>Eukaryota</taxon>
        <taxon>Sar</taxon>
        <taxon>Alveolata</taxon>
        <taxon>Ciliophora</taxon>
        <taxon>Intramacronucleata</taxon>
        <taxon>Oligohymenophorea</taxon>
        <taxon>Peniculida</taxon>
        <taxon>Parameciidae</taxon>
        <taxon>Paramecium</taxon>
    </lineage>
</organism>
<evidence type="ECO:0000313" key="2">
    <source>
        <dbReference type="EMBL" id="CAD8142779.1"/>
    </source>
</evidence>
<proteinExistence type="predicted"/>
<comment type="caution">
    <text evidence="2">The sequence shown here is derived from an EMBL/GenBank/DDBJ whole genome shotgun (WGS) entry which is preliminary data.</text>
</comment>
<dbReference type="EMBL" id="CAJJDP010000014">
    <property type="protein sequence ID" value="CAD8142779.1"/>
    <property type="molecule type" value="Genomic_DNA"/>
</dbReference>
<name>A0A8S1STS7_PAROT</name>
<reference evidence="2" key="1">
    <citation type="submission" date="2021-01" db="EMBL/GenBank/DDBJ databases">
        <authorList>
            <consortium name="Genoscope - CEA"/>
            <person name="William W."/>
        </authorList>
    </citation>
    <scope>NUCLEOTIDE SEQUENCE</scope>
</reference>
<feature type="transmembrane region" description="Helical" evidence="1">
    <location>
        <begin position="16"/>
        <end position="39"/>
    </location>
</feature>
<gene>
    <name evidence="2" type="ORF">POCTA_138.1.T0140148</name>
</gene>
<evidence type="ECO:0000313" key="3">
    <source>
        <dbReference type="Proteomes" id="UP000683925"/>
    </source>
</evidence>